<dbReference type="Pfam" id="PF05697">
    <property type="entry name" value="Trigger_N"/>
    <property type="match status" value="1"/>
</dbReference>
<keyword evidence="6" id="KW-0697">Rotamase</keyword>
<dbReference type="Proteomes" id="UP001199816">
    <property type="component" value="Unassembled WGS sequence"/>
</dbReference>
<dbReference type="InterPro" id="IPR027304">
    <property type="entry name" value="Trigger_fact/SurA_dom_sf"/>
</dbReference>
<feature type="domain" description="Trigger factor C-terminal" evidence="11">
    <location>
        <begin position="283"/>
        <end position="397"/>
    </location>
</feature>
<dbReference type="InterPro" id="IPR036611">
    <property type="entry name" value="Trigger_fac_ribosome-bd_sf"/>
</dbReference>
<evidence type="ECO:0000256" key="3">
    <source>
        <dbReference type="ARBA" id="ARBA00005464"/>
    </source>
</evidence>
<sequence>MATITQEKIGPLHEKLSVKLEKTDYLPGFEKSLKEYSKKANIPGFRPGKVPAGLIKKMYGPSLFMDEVLRSIDKEILNYLDTNKVNIFAQPLPLENDMAKLDANNPADYDFHFEIGLKPDFKMLDLAKLDITGYNIDITDEMIKEEVERLQNRYGNMTDKDTVEDDDNVVNVTFTETGADGNEVEGGIKKDNSLLVKYFAPAVRTALNGKKAGDSINITLGEAFEEKELEFIAQDLGLNKDEAATKEKTFKLEITKVGLLEKKELNEEFFNQLYPAGDVKTEEDFKAKIKDEIYNYWASQSRNQIHDQLFHKLVDDTKIDFPEAFLKNWLITQNNQPQEGENQQAAKTPEQIEAEMPSFLNQLKWTLITEKIVADNAIQVGPDEIRDFAKQQLFQYMGGAMGMTDDQPWVNDYVERMMKDRKYVEDAYNRLQSQKVFEWAETKVKPKATSIKAEDFAKMVSEHQHHHH</sequence>
<dbReference type="RefSeq" id="WP_231004010.1">
    <property type="nucleotide sequence ID" value="NZ_JAJNEC010000005.1"/>
</dbReference>
<protein>
    <recommendedName>
        <fullName evidence="5">Trigger factor</fullName>
        <ecNumber evidence="4">5.2.1.8</ecNumber>
    </recommendedName>
    <alternativeName>
        <fullName evidence="9">PPIase</fullName>
    </alternativeName>
</protein>
<comment type="subcellular location">
    <subcellularLocation>
        <location evidence="2">Cytoplasm</location>
    </subcellularLocation>
</comment>
<dbReference type="Gene3D" id="1.10.3120.10">
    <property type="entry name" value="Trigger factor, C-terminal domain"/>
    <property type="match status" value="1"/>
</dbReference>
<gene>
    <name evidence="12" type="primary">tig</name>
    <name evidence="12" type="ORF">LQ567_08170</name>
</gene>
<dbReference type="InterPro" id="IPR008881">
    <property type="entry name" value="Trigger_fac_ribosome-bd_bac"/>
</dbReference>
<dbReference type="PANTHER" id="PTHR30560">
    <property type="entry name" value="TRIGGER FACTOR CHAPERONE AND PEPTIDYL-PROLYL CIS/TRANS ISOMERASE"/>
    <property type="match status" value="1"/>
</dbReference>
<comment type="similarity">
    <text evidence="3">Belongs to the FKBP-type PPIase family. Tig subfamily.</text>
</comment>
<dbReference type="GO" id="GO:0003755">
    <property type="term" value="F:peptidyl-prolyl cis-trans isomerase activity"/>
    <property type="evidence" value="ECO:0007669"/>
    <property type="project" value="UniProtKB-EC"/>
</dbReference>
<evidence type="ECO:0000256" key="2">
    <source>
        <dbReference type="ARBA" id="ARBA00004496"/>
    </source>
</evidence>
<dbReference type="Pfam" id="PF05698">
    <property type="entry name" value="Trigger_C"/>
    <property type="match status" value="1"/>
</dbReference>
<comment type="catalytic activity">
    <reaction evidence="1">
        <text>[protein]-peptidylproline (omega=180) = [protein]-peptidylproline (omega=0)</text>
        <dbReference type="Rhea" id="RHEA:16237"/>
        <dbReference type="Rhea" id="RHEA-COMP:10747"/>
        <dbReference type="Rhea" id="RHEA-COMP:10748"/>
        <dbReference type="ChEBI" id="CHEBI:83833"/>
        <dbReference type="ChEBI" id="CHEBI:83834"/>
        <dbReference type="EC" id="5.2.1.8"/>
    </reaction>
</comment>
<dbReference type="InterPro" id="IPR005215">
    <property type="entry name" value="Trig_fac"/>
</dbReference>
<dbReference type="PIRSF" id="PIRSF003095">
    <property type="entry name" value="Trigger_factor"/>
    <property type="match status" value="1"/>
</dbReference>
<dbReference type="NCBIfam" id="TIGR00115">
    <property type="entry name" value="tig"/>
    <property type="match status" value="1"/>
</dbReference>
<proteinExistence type="inferred from homology"/>
<evidence type="ECO:0000313" key="12">
    <source>
        <dbReference type="EMBL" id="MCD2422732.1"/>
    </source>
</evidence>
<keyword evidence="7" id="KW-0143">Chaperone</keyword>
<name>A0ABS8PR09_9BACT</name>
<keyword evidence="13" id="KW-1185">Reference proteome</keyword>
<keyword evidence="8 12" id="KW-0413">Isomerase</keyword>
<evidence type="ECO:0000259" key="11">
    <source>
        <dbReference type="Pfam" id="PF05698"/>
    </source>
</evidence>
<dbReference type="Gene3D" id="3.30.70.1050">
    <property type="entry name" value="Trigger factor ribosome-binding domain"/>
    <property type="match status" value="1"/>
</dbReference>
<evidence type="ECO:0000256" key="8">
    <source>
        <dbReference type="ARBA" id="ARBA00023235"/>
    </source>
</evidence>
<evidence type="ECO:0000256" key="6">
    <source>
        <dbReference type="ARBA" id="ARBA00023110"/>
    </source>
</evidence>
<comment type="caution">
    <text evidence="12">The sequence shown here is derived from an EMBL/GenBank/DDBJ whole genome shotgun (WGS) entry which is preliminary data.</text>
</comment>
<organism evidence="12 13">
    <name type="scientific">Niabella pedocola</name>
    <dbReference type="NCBI Taxonomy" id="1752077"/>
    <lineage>
        <taxon>Bacteria</taxon>
        <taxon>Pseudomonadati</taxon>
        <taxon>Bacteroidota</taxon>
        <taxon>Chitinophagia</taxon>
        <taxon>Chitinophagales</taxon>
        <taxon>Chitinophagaceae</taxon>
        <taxon>Niabella</taxon>
    </lineage>
</organism>
<evidence type="ECO:0000259" key="10">
    <source>
        <dbReference type="Pfam" id="PF05697"/>
    </source>
</evidence>
<dbReference type="InterPro" id="IPR008880">
    <property type="entry name" value="Trigger_fac_C"/>
</dbReference>
<evidence type="ECO:0000313" key="13">
    <source>
        <dbReference type="Proteomes" id="UP001199816"/>
    </source>
</evidence>
<accession>A0ABS8PR09</accession>
<dbReference type="InterPro" id="IPR037041">
    <property type="entry name" value="Trigger_fac_C_sf"/>
</dbReference>
<evidence type="ECO:0000256" key="1">
    <source>
        <dbReference type="ARBA" id="ARBA00000971"/>
    </source>
</evidence>
<evidence type="ECO:0000256" key="9">
    <source>
        <dbReference type="ARBA" id="ARBA00029986"/>
    </source>
</evidence>
<feature type="domain" description="Trigger factor ribosome-binding bacterial" evidence="10">
    <location>
        <begin position="4"/>
        <end position="150"/>
    </location>
</feature>
<dbReference type="SUPFAM" id="SSF54534">
    <property type="entry name" value="FKBP-like"/>
    <property type="match status" value="1"/>
</dbReference>
<dbReference type="EC" id="5.2.1.8" evidence="4"/>
<dbReference type="SUPFAM" id="SSF102735">
    <property type="entry name" value="Trigger factor ribosome-binding domain"/>
    <property type="match status" value="1"/>
</dbReference>
<evidence type="ECO:0000256" key="7">
    <source>
        <dbReference type="ARBA" id="ARBA00023186"/>
    </source>
</evidence>
<dbReference type="EMBL" id="JAJNEC010000005">
    <property type="protein sequence ID" value="MCD2422732.1"/>
    <property type="molecule type" value="Genomic_DNA"/>
</dbReference>
<evidence type="ECO:0000256" key="4">
    <source>
        <dbReference type="ARBA" id="ARBA00013194"/>
    </source>
</evidence>
<evidence type="ECO:0000256" key="5">
    <source>
        <dbReference type="ARBA" id="ARBA00016902"/>
    </source>
</evidence>
<dbReference type="SUPFAM" id="SSF109998">
    <property type="entry name" value="Triger factor/SurA peptide-binding domain-like"/>
    <property type="match status" value="1"/>
</dbReference>
<reference evidence="12 13" key="1">
    <citation type="submission" date="2021-11" db="EMBL/GenBank/DDBJ databases">
        <title>Genomic of Niabella pedocola.</title>
        <authorList>
            <person name="Wu T."/>
        </authorList>
    </citation>
    <scope>NUCLEOTIDE SEQUENCE [LARGE SCALE GENOMIC DNA]</scope>
    <source>
        <strain evidence="12 13">JCM 31011</strain>
    </source>
</reference>
<dbReference type="PANTHER" id="PTHR30560:SF3">
    <property type="entry name" value="TRIGGER FACTOR-LIKE PROTEIN TIG, CHLOROPLASTIC"/>
    <property type="match status" value="1"/>
</dbReference>